<accession>A0A507BPR1</accession>
<keyword evidence="3" id="KW-1185">Reference proteome</keyword>
<dbReference type="GeneID" id="41970054"/>
<reference evidence="2 3" key="1">
    <citation type="submission" date="2019-06" db="EMBL/GenBank/DDBJ databases">
        <title>Draft genome sequence of the filamentous fungus Phialemoniopsis curvata isolated from diesel fuel.</title>
        <authorList>
            <person name="Varaljay V.A."/>
            <person name="Lyon W.J."/>
            <person name="Crouch A.L."/>
            <person name="Drake C.E."/>
            <person name="Hollomon J.M."/>
            <person name="Nadeau L.J."/>
            <person name="Nunn H.S."/>
            <person name="Stevenson B.S."/>
            <person name="Bojanowski C.L."/>
            <person name="Crookes-Goodson W.J."/>
        </authorList>
    </citation>
    <scope>NUCLEOTIDE SEQUENCE [LARGE SCALE GENOMIC DNA]</scope>
    <source>
        <strain evidence="2 3">D216</strain>
    </source>
</reference>
<proteinExistence type="predicted"/>
<evidence type="ECO:0000313" key="2">
    <source>
        <dbReference type="EMBL" id="TPX18750.1"/>
    </source>
</evidence>
<dbReference type="InParanoid" id="A0A507BPR1"/>
<dbReference type="EMBL" id="SKBQ01000010">
    <property type="protein sequence ID" value="TPX18750.1"/>
    <property type="molecule type" value="Genomic_DNA"/>
</dbReference>
<gene>
    <name evidence="2" type="ORF">E0L32_002607</name>
</gene>
<dbReference type="RefSeq" id="XP_031000461.1">
    <property type="nucleotide sequence ID" value="XM_031136815.1"/>
</dbReference>
<evidence type="ECO:0008006" key="4">
    <source>
        <dbReference type="Google" id="ProtNLM"/>
    </source>
</evidence>
<feature type="signal peptide" evidence="1">
    <location>
        <begin position="1"/>
        <end position="19"/>
    </location>
</feature>
<keyword evidence="1" id="KW-0732">Signal</keyword>
<comment type="caution">
    <text evidence="2">The sequence shown here is derived from an EMBL/GenBank/DDBJ whole genome shotgun (WGS) entry which is preliminary data.</text>
</comment>
<organism evidence="2 3">
    <name type="scientific">Thyridium curvatum</name>
    <dbReference type="NCBI Taxonomy" id="1093900"/>
    <lineage>
        <taxon>Eukaryota</taxon>
        <taxon>Fungi</taxon>
        <taxon>Dikarya</taxon>
        <taxon>Ascomycota</taxon>
        <taxon>Pezizomycotina</taxon>
        <taxon>Sordariomycetes</taxon>
        <taxon>Sordariomycetidae</taxon>
        <taxon>Thyridiales</taxon>
        <taxon>Thyridiaceae</taxon>
        <taxon>Thyridium</taxon>
    </lineage>
</organism>
<name>A0A507BPR1_9PEZI</name>
<dbReference type="Proteomes" id="UP000319257">
    <property type="component" value="Unassembled WGS sequence"/>
</dbReference>
<feature type="chain" id="PRO_5021322028" description="Hydrophobin" evidence="1">
    <location>
        <begin position="20"/>
        <end position="113"/>
    </location>
</feature>
<dbReference type="OrthoDB" id="10402050at2759"/>
<evidence type="ECO:0000313" key="3">
    <source>
        <dbReference type="Proteomes" id="UP000319257"/>
    </source>
</evidence>
<protein>
    <recommendedName>
        <fullName evidence="4">Hydrophobin</fullName>
    </recommendedName>
</protein>
<evidence type="ECO:0000256" key="1">
    <source>
        <dbReference type="SAM" id="SignalP"/>
    </source>
</evidence>
<sequence length="113" mass="11888">MVKITLAISAAVLLVSVQAAPPCPANVQLCGSEILDVFQCDTVEHLESITPHINPAENIRTDIYPTNAQGVPQIPLADCSGSPRGCINSNLGANPPRNAMCGNTPFLARAPRK</sequence>
<dbReference type="AlphaFoldDB" id="A0A507BPR1"/>